<accession>A0ABQ1JUZ6</accession>
<dbReference type="InterPro" id="IPR016040">
    <property type="entry name" value="NAD(P)-bd_dom"/>
</dbReference>
<name>A0ABQ1JUZ6_9FLAO</name>
<sequence length="224" mass="24555">MQIKINNMKTLIIGAHGKIGQMVSEKMSQSNNFEPTAFIRKEEQKSVFEKINVPTVVESLENTTEEIAKSIKGFDAVVFTAGSGGETGHDKTLEIDLDGAVKAMNAAKQNNIKRFVIVSAALTDVPEKWEETGIKPYYVAKHYADNELKRSGLDYTIIRPVMLTDDEGTGKITANNTPEGLNKEIAREDVAETIIAALDNNSTIGKIIEISQGNTKIEEAVKNI</sequence>
<proteinExistence type="predicted"/>
<evidence type="ECO:0000313" key="3">
    <source>
        <dbReference type="Proteomes" id="UP000615760"/>
    </source>
</evidence>
<dbReference type="SUPFAM" id="SSF51735">
    <property type="entry name" value="NAD(P)-binding Rossmann-fold domains"/>
    <property type="match status" value="1"/>
</dbReference>
<reference evidence="3" key="1">
    <citation type="journal article" date="2019" name="Int. J. Syst. Evol. Microbiol.">
        <title>The Global Catalogue of Microorganisms (GCM) 10K type strain sequencing project: providing services to taxonomists for standard genome sequencing and annotation.</title>
        <authorList>
            <consortium name="The Broad Institute Genomics Platform"/>
            <consortium name="The Broad Institute Genome Sequencing Center for Infectious Disease"/>
            <person name="Wu L."/>
            <person name="Ma J."/>
        </authorList>
    </citation>
    <scope>NUCLEOTIDE SEQUENCE [LARGE SCALE GENOMIC DNA]</scope>
    <source>
        <strain evidence="3">CGMCC 1.15461</strain>
    </source>
</reference>
<gene>
    <name evidence="2" type="primary">yhfK</name>
    <name evidence="2" type="ORF">GCM10007424_18790</name>
</gene>
<organism evidence="2 3">
    <name type="scientific">Flavobacterium suaedae</name>
    <dbReference type="NCBI Taxonomy" id="1767027"/>
    <lineage>
        <taxon>Bacteria</taxon>
        <taxon>Pseudomonadati</taxon>
        <taxon>Bacteroidota</taxon>
        <taxon>Flavobacteriia</taxon>
        <taxon>Flavobacteriales</taxon>
        <taxon>Flavobacteriaceae</taxon>
        <taxon>Flavobacterium</taxon>
    </lineage>
</organism>
<feature type="domain" description="NAD(P)-binding" evidence="1">
    <location>
        <begin position="14"/>
        <end position="200"/>
    </location>
</feature>
<evidence type="ECO:0000313" key="2">
    <source>
        <dbReference type="EMBL" id="GGB78860.1"/>
    </source>
</evidence>
<dbReference type="PANTHER" id="PTHR15020:SF50">
    <property type="entry name" value="UPF0659 PROTEIN YMR090W"/>
    <property type="match status" value="1"/>
</dbReference>
<evidence type="ECO:0000259" key="1">
    <source>
        <dbReference type="Pfam" id="PF13460"/>
    </source>
</evidence>
<dbReference type="Pfam" id="PF13460">
    <property type="entry name" value="NAD_binding_10"/>
    <property type="match status" value="1"/>
</dbReference>
<comment type="caution">
    <text evidence="2">The sequence shown here is derived from an EMBL/GenBank/DDBJ whole genome shotgun (WGS) entry which is preliminary data.</text>
</comment>
<protein>
    <submittedName>
        <fullName evidence="2">Sugar epimerase YhfK</fullName>
    </submittedName>
</protein>
<dbReference type="Gene3D" id="3.40.50.720">
    <property type="entry name" value="NAD(P)-binding Rossmann-like Domain"/>
    <property type="match status" value="1"/>
</dbReference>
<dbReference type="Proteomes" id="UP000615760">
    <property type="component" value="Unassembled WGS sequence"/>
</dbReference>
<dbReference type="InterPro" id="IPR036291">
    <property type="entry name" value="NAD(P)-bd_dom_sf"/>
</dbReference>
<dbReference type="CDD" id="cd05243">
    <property type="entry name" value="SDR_a5"/>
    <property type="match status" value="1"/>
</dbReference>
<keyword evidence="3" id="KW-1185">Reference proteome</keyword>
<dbReference type="PANTHER" id="PTHR15020">
    <property type="entry name" value="FLAVIN REDUCTASE-RELATED"/>
    <property type="match status" value="1"/>
</dbReference>
<dbReference type="EMBL" id="BMJE01000004">
    <property type="protein sequence ID" value="GGB78860.1"/>
    <property type="molecule type" value="Genomic_DNA"/>
</dbReference>